<feature type="domain" description="CRAL-TRIO" evidence="2">
    <location>
        <begin position="93"/>
        <end position="283"/>
    </location>
</feature>
<dbReference type="Proteomes" id="UP001165065">
    <property type="component" value="Unassembled WGS sequence"/>
</dbReference>
<dbReference type="SUPFAM" id="SSF46938">
    <property type="entry name" value="CRAL/TRIO N-terminal domain"/>
    <property type="match status" value="1"/>
</dbReference>
<dbReference type="PANTHER" id="PTHR45824">
    <property type="entry name" value="GH16843P"/>
    <property type="match status" value="1"/>
</dbReference>
<sequence length="366" mass="41130">MIYENVFPSPASDNSIKALRECLLKSIFKNYPPPLSSNLPKHAQHFLTDDNLTRYLVARDMDINKAAKVAINSWAWMEKRDMFTANLDDADSEKEILNEGLTGKIHVPFCDCHGRPVVLFDDNAQNTKDVGKQMRFMAWNFDLAIKAMAVTDVLTRKDDVESLTRASLLPPQSLGPGPKVSKWVLFIRLDAFSLLNSPAMSTTKETLSTMTNVYAERLGLVVAYDAPGYFNTVYNVLKPLIDARTRTKILVVPKGRWKEGNEVDDKLKGLLGENWRELTKVDKSYAQTGRPFLSPGFDRASNFDKAYEIERRWREEVEPDILKDIRRILDEGEEGGGGAVVDGGDQKPTPQPYNPLSGPVKPNPNP</sequence>
<evidence type="ECO:0000259" key="2">
    <source>
        <dbReference type="PROSITE" id="PS50191"/>
    </source>
</evidence>
<dbReference type="Gene3D" id="3.40.525.10">
    <property type="entry name" value="CRAL-TRIO lipid binding domain"/>
    <property type="match status" value="2"/>
</dbReference>
<dbReference type="PANTHER" id="PTHR45824:SF6">
    <property type="entry name" value="F16L1.9 PROTEIN"/>
    <property type="match status" value="1"/>
</dbReference>
<organism evidence="3 4">
    <name type="scientific">Triparma columacea</name>
    <dbReference type="NCBI Taxonomy" id="722753"/>
    <lineage>
        <taxon>Eukaryota</taxon>
        <taxon>Sar</taxon>
        <taxon>Stramenopiles</taxon>
        <taxon>Ochrophyta</taxon>
        <taxon>Bolidophyceae</taxon>
        <taxon>Parmales</taxon>
        <taxon>Triparmaceae</taxon>
        <taxon>Triparma</taxon>
    </lineage>
</organism>
<proteinExistence type="predicted"/>
<dbReference type="InterPro" id="IPR052578">
    <property type="entry name" value="PI_Transfer_CRAL-TRIO"/>
</dbReference>
<evidence type="ECO:0000313" key="4">
    <source>
        <dbReference type="Proteomes" id="UP001165065"/>
    </source>
</evidence>
<protein>
    <recommendedName>
        <fullName evidence="2">CRAL-TRIO domain-containing protein</fullName>
    </recommendedName>
</protein>
<accession>A0A9W7LF85</accession>
<gene>
    <name evidence="3" type="ORF">TrCOL_g4174</name>
</gene>
<dbReference type="GO" id="GO:0008526">
    <property type="term" value="F:phosphatidylinositol transfer activity"/>
    <property type="evidence" value="ECO:0007669"/>
    <property type="project" value="TreeGrafter"/>
</dbReference>
<reference evidence="4" key="1">
    <citation type="journal article" date="2023" name="Commun. Biol.">
        <title>Genome analysis of Parmales, the sister group of diatoms, reveals the evolutionary specialization of diatoms from phago-mixotrophs to photoautotrophs.</title>
        <authorList>
            <person name="Ban H."/>
            <person name="Sato S."/>
            <person name="Yoshikawa S."/>
            <person name="Yamada K."/>
            <person name="Nakamura Y."/>
            <person name="Ichinomiya M."/>
            <person name="Sato N."/>
            <person name="Blanc-Mathieu R."/>
            <person name="Endo H."/>
            <person name="Kuwata A."/>
            <person name="Ogata H."/>
        </authorList>
    </citation>
    <scope>NUCLEOTIDE SEQUENCE [LARGE SCALE GENOMIC DNA]</scope>
</reference>
<evidence type="ECO:0000256" key="1">
    <source>
        <dbReference type="SAM" id="MobiDB-lite"/>
    </source>
</evidence>
<dbReference type="SUPFAM" id="SSF52087">
    <property type="entry name" value="CRAL/TRIO domain"/>
    <property type="match status" value="1"/>
</dbReference>
<evidence type="ECO:0000313" key="3">
    <source>
        <dbReference type="EMBL" id="GMI47893.1"/>
    </source>
</evidence>
<dbReference type="CDD" id="cd00170">
    <property type="entry name" value="SEC14"/>
    <property type="match status" value="1"/>
</dbReference>
<feature type="region of interest" description="Disordered" evidence="1">
    <location>
        <begin position="328"/>
        <end position="366"/>
    </location>
</feature>
<comment type="caution">
    <text evidence="3">The sequence shown here is derived from an EMBL/GenBank/DDBJ whole genome shotgun (WGS) entry which is preliminary data.</text>
</comment>
<dbReference type="InterPro" id="IPR036273">
    <property type="entry name" value="CRAL/TRIO_N_dom_sf"/>
</dbReference>
<dbReference type="AlphaFoldDB" id="A0A9W7LF85"/>
<dbReference type="Pfam" id="PF00650">
    <property type="entry name" value="CRAL_TRIO"/>
    <property type="match status" value="1"/>
</dbReference>
<dbReference type="EMBL" id="BRYA01000364">
    <property type="protein sequence ID" value="GMI47893.1"/>
    <property type="molecule type" value="Genomic_DNA"/>
</dbReference>
<dbReference type="PROSITE" id="PS50191">
    <property type="entry name" value="CRAL_TRIO"/>
    <property type="match status" value="1"/>
</dbReference>
<dbReference type="InterPro" id="IPR036865">
    <property type="entry name" value="CRAL-TRIO_dom_sf"/>
</dbReference>
<dbReference type="InterPro" id="IPR001251">
    <property type="entry name" value="CRAL-TRIO_dom"/>
</dbReference>
<name>A0A9W7LF85_9STRA</name>
<keyword evidence="4" id="KW-1185">Reference proteome</keyword>
<dbReference type="OrthoDB" id="75724at2759"/>